<protein>
    <submittedName>
        <fullName evidence="1">Uncharacterized protein</fullName>
    </submittedName>
</protein>
<name>A0A1V4KJQ6_PATFA</name>
<reference evidence="1 2" key="1">
    <citation type="submission" date="2016-02" db="EMBL/GenBank/DDBJ databases">
        <title>Band-tailed pigeon sequencing and assembly.</title>
        <authorList>
            <person name="Soares A.E."/>
            <person name="Novak B.J."/>
            <person name="Rice E.S."/>
            <person name="O'Connell B."/>
            <person name="Chang D."/>
            <person name="Weber S."/>
            <person name="Shapiro B."/>
        </authorList>
    </citation>
    <scope>NUCLEOTIDE SEQUENCE [LARGE SCALE GENOMIC DNA]</scope>
    <source>
        <strain evidence="1">BTP2013</strain>
        <tissue evidence="1">Blood</tissue>
    </source>
</reference>
<evidence type="ECO:0000313" key="2">
    <source>
        <dbReference type="Proteomes" id="UP000190648"/>
    </source>
</evidence>
<accession>A0A1V4KJQ6</accession>
<keyword evidence="2" id="KW-1185">Reference proteome</keyword>
<comment type="caution">
    <text evidence="1">The sequence shown here is derived from an EMBL/GenBank/DDBJ whole genome shotgun (WGS) entry which is preliminary data.</text>
</comment>
<sequence>MIYHELLSFTVSDSREGLGNSWEKEVTLPVLHHRFLLQAIRDKTEIKYVDPVISSRTIKHSSFTNLLTWKSCKEDWQLLYP</sequence>
<dbReference type="EMBL" id="LSYS01003057">
    <property type="protein sequence ID" value="OPJ84621.1"/>
    <property type="molecule type" value="Genomic_DNA"/>
</dbReference>
<evidence type="ECO:0000313" key="1">
    <source>
        <dbReference type="EMBL" id="OPJ84621.1"/>
    </source>
</evidence>
<organism evidence="1 2">
    <name type="scientific">Patagioenas fasciata monilis</name>
    <dbReference type="NCBI Taxonomy" id="372326"/>
    <lineage>
        <taxon>Eukaryota</taxon>
        <taxon>Metazoa</taxon>
        <taxon>Chordata</taxon>
        <taxon>Craniata</taxon>
        <taxon>Vertebrata</taxon>
        <taxon>Euteleostomi</taxon>
        <taxon>Archelosauria</taxon>
        <taxon>Archosauria</taxon>
        <taxon>Dinosauria</taxon>
        <taxon>Saurischia</taxon>
        <taxon>Theropoda</taxon>
        <taxon>Coelurosauria</taxon>
        <taxon>Aves</taxon>
        <taxon>Neognathae</taxon>
        <taxon>Neoaves</taxon>
        <taxon>Columbimorphae</taxon>
        <taxon>Columbiformes</taxon>
        <taxon>Columbidae</taxon>
        <taxon>Patagioenas</taxon>
    </lineage>
</organism>
<gene>
    <name evidence="1" type="ORF">AV530_015975</name>
</gene>
<dbReference type="Proteomes" id="UP000190648">
    <property type="component" value="Unassembled WGS sequence"/>
</dbReference>
<dbReference type="AlphaFoldDB" id="A0A1V4KJQ6"/>
<proteinExistence type="predicted"/>